<dbReference type="PANTHER" id="PTHR24223:SF456">
    <property type="entry name" value="MULTIDRUG RESISTANCE-ASSOCIATED PROTEIN LETHAL(2)03659"/>
    <property type="match status" value="1"/>
</dbReference>
<feature type="transmembrane region" description="Helical" evidence="9">
    <location>
        <begin position="803"/>
        <end position="821"/>
    </location>
</feature>
<dbReference type="CDD" id="cd18579">
    <property type="entry name" value="ABC_6TM_ABCC_D1"/>
    <property type="match status" value="1"/>
</dbReference>
<dbReference type="SUPFAM" id="SSF52540">
    <property type="entry name" value="P-loop containing nucleoside triphosphate hydrolases"/>
    <property type="match status" value="2"/>
</dbReference>
<evidence type="ECO:0000256" key="9">
    <source>
        <dbReference type="SAM" id="Phobius"/>
    </source>
</evidence>
<keyword evidence="7 9" id="KW-1133">Transmembrane helix</keyword>
<comment type="subcellular location">
    <subcellularLocation>
        <location evidence="1">Membrane</location>
        <topology evidence="1">Multi-pass membrane protein</topology>
    </subcellularLocation>
</comment>
<dbReference type="Pfam" id="PF00005">
    <property type="entry name" value="ABC_tran"/>
    <property type="match status" value="2"/>
</dbReference>
<feature type="transmembrane region" description="Helical" evidence="9">
    <location>
        <begin position="312"/>
        <end position="332"/>
    </location>
</feature>
<feature type="transmembrane region" description="Helical" evidence="9">
    <location>
        <begin position="669"/>
        <end position="692"/>
    </location>
</feature>
<dbReference type="GeneID" id="108557007"/>
<evidence type="ECO:0000256" key="6">
    <source>
        <dbReference type="ARBA" id="ARBA00022840"/>
    </source>
</evidence>
<dbReference type="InterPro" id="IPR017871">
    <property type="entry name" value="ABC_transporter-like_CS"/>
</dbReference>
<dbReference type="InterPro" id="IPR044746">
    <property type="entry name" value="ABCC_6TM_D1"/>
</dbReference>
<dbReference type="CDD" id="cd03244">
    <property type="entry name" value="ABCC_MRP_domain2"/>
    <property type="match status" value="1"/>
</dbReference>
<proteinExistence type="inferred from homology"/>
<dbReference type="CDD" id="cd18580">
    <property type="entry name" value="ABC_6TM_ABCC_D2"/>
    <property type="match status" value="1"/>
</dbReference>
<feature type="transmembrane region" description="Helical" evidence="9">
    <location>
        <begin position="887"/>
        <end position="907"/>
    </location>
</feature>
<feature type="transmembrane region" description="Helical" evidence="9">
    <location>
        <begin position="704"/>
        <end position="726"/>
    </location>
</feature>
<feature type="domain" description="ABC transmembrane type-1" evidence="11">
    <location>
        <begin position="91"/>
        <end position="360"/>
    </location>
</feature>
<evidence type="ECO:0000256" key="3">
    <source>
        <dbReference type="ARBA" id="ARBA00022448"/>
    </source>
</evidence>
<evidence type="ECO:0000256" key="1">
    <source>
        <dbReference type="ARBA" id="ARBA00004141"/>
    </source>
</evidence>
<dbReference type="PROSITE" id="PS50929">
    <property type="entry name" value="ABC_TM1F"/>
    <property type="match status" value="2"/>
</dbReference>
<keyword evidence="12" id="KW-1185">Reference proteome</keyword>
<feature type="transmembrane region" description="Helical" evidence="9">
    <location>
        <begin position="88"/>
        <end position="108"/>
    </location>
</feature>
<dbReference type="SUPFAM" id="SSF90123">
    <property type="entry name" value="ABC transporter transmembrane region"/>
    <property type="match status" value="2"/>
</dbReference>
<sequence length="1216" mass="137706">MNTNAADPKATSKTNPRENANIFSVLFFTYTLDMFRKGCKKNFEAEDLYEPLSADRSELLVGRLEKNWNKQKNPKLLRVLVRTFWPEYLYLTVLLVFMETFQILNPIALGHLLEYFKEDSEMSHDDALWYGSFVVVVNACNALLVNQYMIDSYHYGMRVRAACCAFIYRKALKLSGEALGEMASGKLVNLMSNDVNRFDYVSYFISYMIVSPFTLLVVSYFLWAQTGYWTLAGLIPIFTVFPIYSVMGCVSSRYRRRVAKCTDERIRLMDEIISGIQVIKMYTWEKPFGVIIRAARYAEINLVKKLAYCRGLFMALHLTTSRCALFFTLVALTLSGTKLSPATVFIFMCYFNILSDSVSSYFCRGITELSELSVIISRIDKFLHQEEHTYNVCEDEKVQNLVSVIFRNASVVIKQEKILSGINLNVNKGSLLGVVGTVGCGKSSLLKTILGENKVSSGDIFVNSSISYAPQEPWLFSGTIRQNILFGQAYQEDKYQEVLKVCALDKDFHNMQGGDQCHVGERGISLSGGQKARINLARALYREADIYLLDDPLSAVDINVAKHIFDNCIKKYLKDKTRILVTHQVDYLEDADEIIIMDNGEITSRGDFDSVANLMKAKRVKCTEAVEEAPKETHHAQSIPLKNDLLEQTSKGQIKGSLLFKYLSSGNTFMFFFVALLFLLSQTFVSGLDYFVSYWVSSQYEDFISIYSILIFALLVISILRSILFFKLASWSSKKMHTKMFDAIVNTKMRFFNVNPSGRILNRFSRDLNAIDENLPRAIMDAAQIILNLLGALILVILSDVHFLIPVAIIGTIFMILRMIFLKSSKNIKRLESIMRSPVFSHLNATLQGLTTIRAYDAQNMLIDEFDQHQNVHTSAWYMYITASSAFGFYLDLICCIFTALVTFSFLELVQTSAIGKIGLAITQTTSLTGVVQWGMRQSAEVTNQLMSAERIFEYRQLPSEKDKNNKPLILANWPSDGKIEFKHLNMKYSEKSNLVLKDVSLSIDAKEKIGIVGRTGSGKSSIIQSLFRLALIDGGIEIDGIDTQDIDLSELRKHISIIPQDPVLFSGSLRYNLDPFGEATDTELWRALEDVELKNTKLVSNLDIEVMDRGANFSVGQRQLICLARAIIRNNKILVLDEATANIDRETDALIQKTIRRKFSECTVLTIAHRLNTIMDSDRILVMDSGQVIEFDSIANLLQNTKSHFYQMALAMGMI</sequence>
<name>A0ABM1M2R3_NICVS</name>
<protein>
    <submittedName>
        <fullName evidence="13">Probable multidrug resistance-associated protein lethal(2)03659</fullName>
    </submittedName>
</protein>
<evidence type="ECO:0000256" key="2">
    <source>
        <dbReference type="ARBA" id="ARBA00009726"/>
    </source>
</evidence>
<dbReference type="Gene3D" id="3.40.50.300">
    <property type="entry name" value="P-loop containing nucleotide triphosphate hydrolases"/>
    <property type="match status" value="2"/>
</dbReference>
<dbReference type="InterPro" id="IPR027417">
    <property type="entry name" value="P-loop_NTPase"/>
</dbReference>
<dbReference type="Proteomes" id="UP000695000">
    <property type="component" value="Unplaced"/>
</dbReference>
<accession>A0ABM1M2R3</accession>
<reference evidence="13" key="1">
    <citation type="submission" date="2025-08" db="UniProtKB">
        <authorList>
            <consortium name="RefSeq"/>
        </authorList>
    </citation>
    <scope>IDENTIFICATION</scope>
    <source>
        <tissue evidence="13">Whole Larva</tissue>
    </source>
</reference>
<dbReference type="InterPro" id="IPR036640">
    <property type="entry name" value="ABC1_TM_sf"/>
</dbReference>
<gene>
    <name evidence="13" type="primary">LOC108557007</name>
</gene>
<dbReference type="PROSITE" id="PS00211">
    <property type="entry name" value="ABC_TRANSPORTER_1"/>
    <property type="match status" value="2"/>
</dbReference>
<evidence type="ECO:0000256" key="8">
    <source>
        <dbReference type="ARBA" id="ARBA00023136"/>
    </source>
</evidence>
<dbReference type="InterPro" id="IPR003439">
    <property type="entry name" value="ABC_transporter-like_ATP-bd"/>
</dbReference>
<keyword evidence="5" id="KW-0547">Nucleotide-binding</keyword>
<evidence type="ECO:0000259" key="11">
    <source>
        <dbReference type="PROSITE" id="PS50929"/>
    </source>
</evidence>
<dbReference type="CDD" id="cd03250">
    <property type="entry name" value="ABCC_MRP_domain1"/>
    <property type="match status" value="1"/>
</dbReference>
<keyword evidence="8 9" id="KW-0472">Membrane</keyword>
<evidence type="ECO:0000259" key="10">
    <source>
        <dbReference type="PROSITE" id="PS50893"/>
    </source>
</evidence>
<feature type="transmembrane region" description="Helical" evidence="9">
    <location>
        <begin position="128"/>
        <end position="150"/>
    </location>
</feature>
<dbReference type="PROSITE" id="PS50893">
    <property type="entry name" value="ABC_TRANSPORTER_2"/>
    <property type="match status" value="2"/>
</dbReference>
<dbReference type="InterPro" id="IPR044726">
    <property type="entry name" value="ABCC_6TM_D2"/>
</dbReference>
<dbReference type="SMART" id="SM00382">
    <property type="entry name" value="AAA"/>
    <property type="match status" value="2"/>
</dbReference>
<comment type="similarity">
    <text evidence="2">Belongs to the ABC transporter superfamily. ABCC family. Conjugate transporter (TC 3.A.1.208) subfamily.</text>
</comment>
<evidence type="ECO:0000256" key="4">
    <source>
        <dbReference type="ARBA" id="ARBA00022692"/>
    </source>
</evidence>
<organism evidence="12 13">
    <name type="scientific">Nicrophorus vespilloides</name>
    <name type="common">Boreal carrion beetle</name>
    <dbReference type="NCBI Taxonomy" id="110193"/>
    <lineage>
        <taxon>Eukaryota</taxon>
        <taxon>Metazoa</taxon>
        <taxon>Ecdysozoa</taxon>
        <taxon>Arthropoda</taxon>
        <taxon>Hexapoda</taxon>
        <taxon>Insecta</taxon>
        <taxon>Pterygota</taxon>
        <taxon>Neoptera</taxon>
        <taxon>Endopterygota</taxon>
        <taxon>Coleoptera</taxon>
        <taxon>Polyphaga</taxon>
        <taxon>Staphyliniformia</taxon>
        <taxon>Silphidae</taxon>
        <taxon>Nicrophorinae</taxon>
        <taxon>Nicrophorus</taxon>
    </lineage>
</organism>
<feature type="transmembrane region" description="Helical" evidence="9">
    <location>
        <begin position="228"/>
        <end position="250"/>
    </location>
</feature>
<feature type="transmembrane region" description="Helical" evidence="9">
    <location>
        <begin position="200"/>
        <end position="222"/>
    </location>
</feature>
<evidence type="ECO:0000313" key="13">
    <source>
        <dbReference type="RefSeq" id="XP_017768863.1"/>
    </source>
</evidence>
<evidence type="ECO:0000313" key="12">
    <source>
        <dbReference type="Proteomes" id="UP000695000"/>
    </source>
</evidence>
<feature type="domain" description="ABC transmembrane type-1" evidence="11">
    <location>
        <begin position="672"/>
        <end position="944"/>
    </location>
</feature>
<keyword evidence="6" id="KW-0067">ATP-binding</keyword>
<feature type="domain" description="ABC transporter" evidence="10">
    <location>
        <begin position="980"/>
        <end position="1211"/>
    </location>
</feature>
<dbReference type="Gene3D" id="1.20.1560.10">
    <property type="entry name" value="ABC transporter type 1, transmembrane domain"/>
    <property type="match status" value="2"/>
</dbReference>
<evidence type="ECO:0000256" key="7">
    <source>
        <dbReference type="ARBA" id="ARBA00022989"/>
    </source>
</evidence>
<keyword evidence="3" id="KW-0813">Transport</keyword>
<keyword evidence="4 9" id="KW-0812">Transmembrane</keyword>
<feature type="transmembrane region" description="Helical" evidence="9">
    <location>
        <begin position="778"/>
        <end position="797"/>
    </location>
</feature>
<feature type="domain" description="ABC transporter" evidence="10">
    <location>
        <begin position="404"/>
        <end position="624"/>
    </location>
</feature>
<evidence type="ECO:0000256" key="5">
    <source>
        <dbReference type="ARBA" id="ARBA00022741"/>
    </source>
</evidence>
<dbReference type="InterPro" id="IPR050173">
    <property type="entry name" value="ABC_transporter_C-like"/>
</dbReference>
<dbReference type="Pfam" id="PF00664">
    <property type="entry name" value="ABC_membrane"/>
    <property type="match status" value="2"/>
</dbReference>
<dbReference type="PANTHER" id="PTHR24223">
    <property type="entry name" value="ATP-BINDING CASSETTE SUB-FAMILY C"/>
    <property type="match status" value="1"/>
</dbReference>
<dbReference type="RefSeq" id="XP_017768863.1">
    <property type="nucleotide sequence ID" value="XM_017913374.1"/>
</dbReference>
<dbReference type="InterPro" id="IPR011527">
    <property type="entry name" value="ABC1_TM_dom"/>
</dbReference>
<dbReference type="InterPro" id="IPR003593">
    <property type="entry name" value="AAA+_ATPase"/>
</dbReference>